<organism evidence="13 14">
    <name type="scientific">Elysia crispata</name>
    <name type="common">lettuce slug</name>
    <dbReference type="NCBI Taxonomy" id="231223"/>
    <lineage>
        <taxon>Eukaryota</taxon>
        <taxon>Metazoa</taxon>
        <taxon>Spiralia</taxon>
        <taxon>Lophotrochozoa</taxon>
        <taxon>Mollusca</taxon>
        <taxon>Gastropoda</taxon>
        <taxon>Heterobranchia</taxon>
        <taxon>Euthyneura</taxon>
        <taxon>Panpulmonata</taxon>
        <taxon>Sacoglossa</taxon>
        <taxon>Placobranchoidea</taxon>
        <taxon>Plakobranchidae</taxon>
        <taxon>Elysia</taxon>
    </lineage>
</organism>
<comment type="pathway">
    <text evidence="1">Porphyrin-containing compound metabolism; protoporphyrin-IX biosynthesis; coproporphyrinogen-III from 5-aminolevulinate: step 3/4.</text>
</comment>
<keyword evidence="14" id="KW-1185">Reference proteome</keyword>
<evidence type="ECO:0000256" key="6">
    <source>
        <dbReference type="ARBA" id="ARBA00023244"/>
    </source>
</evidence>
<accession>A0AAE1B5V8</accession>
<dbReference type="EC" id="4.2.1.75" evidence="3"/>
<dbReference type="GO" id="GO:0005829">
    <property type="term" value="C:cytosol"/>
    <property type="evidence" value="ECO:0007669"/>
    <property type="project" value="TreeGrafter"/>
</dbReference>
<proteinExistence type="inferred from homology"/>
<dbReference type="GO" id="GO:0006785">
    <property type="term" value="P:heme B biosynthetic process"/>
    <property type="evidence" value="ECO:0007669"/>
    <property type="project" value="UniProtKB-ARBA"/>
</dbReference>
<dbReference type="PANTHER" id="PTHR12390">
    <property type="entry name" value="UROPORPHYRINOGEN III SYNTHASE"/>
    <property type="match status" value="1"/>
</dbReference>
<dbReference type="AlphaFoldDB" id="A0AAE1B5V8"/>
<dbReference type="EMBL" id="JAWDGP010000556">
    <property type="protein sequence ID" value="KAK3799521.1"/>
    <property type="molecule type" value="Genomic_DNA"/>
</dbReference>
<evidence type="ECO:0000256" key="7">
    <source>
        <dbReference type="ARBA" id="ARBA00031702"/>
    </source>
</evidence>
<dbReference type="InterPro" id="IPR003754">
    <property type="entry name" value="4pyrrol_synth_uPrphyn_synth"/>
</dbReference>
<dbReference type="PANTHER" id="PTHR12390:SF0">
    <property type="entry name" value="UROPORPHYRINOGEN-III SYNTHASE"/>
    <property type="match status" value="1"/>
</dbReference>
<evidence type="ECO:0000256" key="2">
    <source>
        <dbReference type="ARBA" id="ARBA00008133"/>
    </source>
</evidence>
<dbReference type="InterPro" id="IPR036108">
    <property type="entry name" value="4pyrrol_syn_uPrphyn_synt_sf"/>
</dbReference>
<comment type="function">
    <text evidence="11">Catalyzes cyclization of the linear tetrapyrrole, hydroxymethylbilane, to the macrocyclic uroporphyrinogen III, the branch point for the various sub-pathways leading to the wide diversity of porphyrins. Porphyrins act as cofactors for a multitude of enzymes that perform a variety of processes within the cell such as methionine synthesis (vitamin B12) or oxygen transport (heme).</text>
</comment>
<keyword evidence="4" id="KW-0350">Heme biosynthesis</keyword>
<comment type="similarity">
    <text evidence="2">Belongs to the uroporphyrinogen-III synthase family.</text>
</comment>
<evidence type="ECO:0000313" key="14">
    <source>
        <dbReference type="Proteomes" id="UP001283361"/>
    </source>
</evidence>
<evidence type="ECO:0000256" key="8">
    <source>
        <dbReference type="ARBA" id="ARBA00032649"/>
    </source>
</evidence>
<protein>
    <recommendedName>
        <fullName evidence="9">Uroporphyrinogen-III synthase</fullName>
        <ecNumber evidence="3">4.2.1.75</ecNumber>
    </recommendedName>
    <alternativeName>
        <fullName evidence="8">Hydroxymethylbilane hydrolyase [cyclizing]</fullName>
    </alternativeName>
    <alternativeName>
        <fullName evidence="7">Uroporphyrinogen-III cosynthase</fullName>
    </alternativeName>
</protein>
<dbReference type="GO" id="GO:0006780">
    <property type="term" value="P:uroporphyrinogen III biosynthetic process"/>
    <property type="evidence" value="ECO:0007669"/>
    <property type="project" value="InterPro"/>
</dbReference>
<evidence type="ECO:0000256" key="5">
    <source>
        <dbReference type="ARBA" id="ARBA00023239"/>
    </source>
</evidence>
<evidence type="ECO:0000256" key="9">
    <source>
        <dbReference type="ARBA" id="ARBA00040167"/>
    </source>
</evidence>
<keyword evidence="5" id="KW-0456">Lyase</keyword>
<gene>
    <name evidence="13" type="ORF">RRG08_052706</name>
</gene>
<evidence type="ECO:0000259" key="12">
    <source>
        <dbReference type="Pfam" id="PF02602"/>
    </source>
</evidence>
<dbReference type="Proteomes" id="UP001283361">
    <property type="component" value="Unassembled WGS sequence"/>
</dbReference>
<evidence type="ECO:0000256" key="4">
    <source>
        <dbReference type="ARBA" id="ARBA00023133"/>
    </source>
</evidence>
<dbReference type="FunFam" id="3.40.50.10090:FF:000003">
    <property type="entry name" value="uroporphyrinogen-III synthase"/>
    <property type="match status" value="1"/>
</dbReference>
<evidence type="ECO:0000256" key="3">
    <source>
        <dbReference type="ARBA" id="ARBA00013109"/>
    </source>
</evidence>
<dbReference type="CDD" id="cd06578">
    <property type="entry name" value="HemD"/>
    <property type="match status" value="1"/>
</dbReference>
<dbReference type="SUPFAM" id="SSF69618">
    <property type="entry name" value="HemD-like"/>
    <property type="match status" value="1"/>
</dbReference>
<evidence type="ECO:0000256" key="1">
    <source>
        <dbReference type="ARBA" id="ARBA00004772"/>
    </source>
</evidence>
<name>A0AAE1B5V8_9GAST</name>
<reference evidence="13" key="1">
    <citation type="journal article" date="2023" name="G3 (Bethesda)">
        <title>A reference genome for the long-term kleptoplast-retaining sea slug Elysia crispata morphotype clarki.</title>
        <authorList>
            <person name="Eastman K.E."/>
            <person name="Pendleton A.L."/>
            <person name="Shaikh M.A."/>
            <person name="Suttiyut T."/>
            <person name="Ogas R."/>
            <person name="Tomko P."/>
            <person name="Gavelis G."/>
            <person name="Widhalm J.R."/>
            <person name="Wisecaver J.H."/>
        </authorList>
    </citation>
    <scope>NUCLEOTIDE SEQUENCE</scope>
    <source>
        <strain evidence="13">ECLA1</strain>
    </source>
</reference>
<dbReference type="InterPro" id="IPR039793">
    <property type="entry name" value="UROS/Hem4"/>
</dbReference>
<dbReference type="GO" id="GO:0004852">
    <property type="term" value="F:uroporphyrinogen-III synthase activity"/>
    <property type="evidence" value="ECO:0007669"/>
    <property type="project" value="UniProtKB-EC"/>
</dbReference>
<comment type="caution">
    <text evidence="13">The sequence shown here is derived from an EMBL/GenBank/DDBJ whole genome shotgun (WGS) entry which is preliminary data.</text>
</comment>
<dbReference type="Gene3D" id="3.40.50.10090">
    <property type="match status" value="2"/>
</dbReference>
<evidence type="ECO:0000256" key="11">
    <source>
        <dbReference type="ARBA" id="ARBA00060039"/>
    </source>
</evidence>
<evidence type="ECO:0000256" key="10">
    <source>
        <dbReference type="ARBA" id="ARBA00048617"/>
    </source>
</evidence>
<comment type="catalytic activity">
    <reaction evidence="10">
        <text>hydroxymethylbilane = uroporphyrinogen III + H2O</text>
        <dbReference type="Rhea" id="RHEA:18965"/>
        <dbReference type="ChEBI" id="CHEBI:15377"/>
        <dbReference type="ChEBI" id="CHEBI:57308"/>
        <dbReference type="ChEBI" id="CHEBI:57845"/>
        <dbReference type="EC" id="4.2.1.75"/>
    </reaction>
</comment>
<dbReference type="Pfam" id="PF02602">
    <property type="entry name" value="HEM4"/>
    <property type="match status" value="1"/>
</dbReference>
<keyword evidence="6" id="KW-0627">Porphyrin biosynthesis</keyword>
<sequence length="390" mass="43987">MLYSTNHFVETKPNKSGSQPQLRLAHHYLGMAAYSVHSCGFESNPTTLSSLLAVDFWGPKNKREKKKISRCRVRLLQYVPLFFTYYKVLKNWIDNYIVTNHEPIHCTVLRRLVFLPSRCTSLKMDGQNGNNLEDLATKKTVFLFKSPKESEPDKFAEALRHAGLTCVNIPVLSFRFINQEDLKSNLSAIHLFSAIIFTSVRAVEAVKNIIQELDVHLNAYNLQSFAVGHTTVEAARKAGFNPQGEESGNSQALCDFILHHVSSTDNRPFLYPCSNLHRDTLKEVLTTNGKDVKEIVAYETCPNDQMKEALEEAIQKQGLPDYVVFFSPSGFQYTVDGIGGNIIHLDRVKIVAIGPTTEKAICDQGYTPFAKAEKPDPQSLLQTLFQERKN</sequence>
<feature type="domain" description="Tetrapyrrole biosynthesis uroporphyrinogen III synthase" evidence="12">
    <location>
        <begin position="153"/>
        <end position="382"/>
    </location>
</feature>
<evidence type="ECO:0000313" key="13">
    <source>
        <dbReference type="EMBL" id="KAK3799521.1"/>
    </source>
</evidence>